<dbReference type="EMBL" id="JBHMBS010000031">
    <property type="protein sequence ID" value="MFB9681261.1"/>
    <property type="molecule type" value="Genomic_DNA"/>
</dbReference>
<sequence>MTTDSDHTHQQRFRLPLVWWNTYKRVTDRLGTNRTARLLALIRDDIEKHGDEQDLEALAQGDAELAERRARKGGRPRKQPEE</sequence>
<feature type="region of interest" description="Disordered" evidence="1">
    <location>
        <begin position="62"/>
        <end position="82"/>
    </location>
</feature>
<keyword evidence="3" id="KW-1185">Reference proteome</keyword>
<proteinExistence type="predicted"/>
<evidence type="ECO:0000313" key="2">
    <source>
        <dbReference type="EMBL" id="MFB9681261.1"/>
    </source>
</evidence>
<evidence type="ECO:0000256" key="1">
    <source>
        <dbReference type="SAM" id="MobiDB-lite"/>
    </source>
</evidence>
<comment type="caution">
    <text evidence="2">The sequence shown here is derived from an EMBL/GenBank/DDBJ whole genome shotgun (WGS) entry which is preliminary data.</text>
</comment>
<evidence type="ECO:0008006" key="4">
    <source>
        <dbReference type="Google" id="ProtNLM"/>
    </source>
</evidence>
<dbReference type="Proteomes" id="UP001589610">
    <property type="component" value="Unassembled WGS sequence"/>
</dbReference>
<name>A0ABV5TQ73_9ACTN</name>
<evidence type="ECO:0000313" key="3">
    <source>
        <dbReference type="Proteomes" id="UP001589610"/>
    </source>
</evidence>
<dbReference type="RefSeq" id="WP_344747706.1">
    <property type="nucleotide sequence ID" value="NZ_BAAAWW010000136.1"/>
</dbReference>
<feature type="compositionally biased region" description="Basic residues" evidence="1">
    <location>
        <begin position="69"/>
        <end position="82"/>
    </location>
</feature>
<accession>A0ABV5TQ73</accession>
<protein>
    <recommendedName>
        <fullName evidence="4">CopG family transcriptional regulator</fullName>
    </recommendedName>
</protein>
<gene>
    <name evidence="2" type="ORF">ACFFRH_37775</name>
</gene>
<organism evidence="2 3">
    <name type="scientific">Streptosporangium vulgare</name>
    <dbReference type="NCBI Taxonomy" id="46190"/>
    <lineage>
        <taxon>Bacteria</taxon>
        <taxon>Bacillati</taxon>
        <taxon>Actinomycetota</taxon>
        <taxon>Actinomycetes</taxon>
        <taxon>Streptosporangiales</taxon>
        <taxon>Streptosporangiaceae</taxon>
        <taxon>Streptosporangium</taxon>
    </lineage>
</organism>
<reference evidence="2 3" key="1">
    <citation type="submission" date="2024-09" db="EMBL/GenBank/DDBJ databases">
        <authorList>
            <person name="Sun Q."/>
            <person name="Mori K."/>
        </authorList>
    </citation>
    <scope>NUCLEOTIDE SEQUENCE [LARGE SCALE GENOMIC DNA]</scope>
    <source>
        <strain evidence="2 3">JCM 3028</strain>
    </source>
</reference>